<protein>
    <submittedName>
        <fullName evidence="1">Uncharacterized protein</fullName>
    </submittedName>
</protein>
<comment type="caution">
    <text evidence="1">The sequence shown here is derived from an EMBL/GenBank/DDBJ whole genome shotgun (WGS) entry which is preliminary data.</text>
</comment>
<proteinExistence type="predicted"/>
<dbReference type="Proteomes" id="UP001283361">
    <property type="component" value="Unassembled WGS sequence"/>
</dbReference>
<sequence>MDMENGSCGMKNPLAPREDGVASYDDSYGVTCSGIASSELTWQDHGLYNGRTYFQTEDERANKNIAMACNVRAIFHLGANHPSLVDR</sequence>
<reference evidence="1" key="1">
    <citation type="journal article" date="2023" name="G3 (Bethesda)">
        <title>A reference genome for the long-term kleptoplast-retaining sea slug Elysia crispata morphotype clarki.</title>
        <authorList>
            <person name="Eastman K.E."/>
            <person name="Pendleton A.L."/>
            <person name="Shaikh M.A."/>
            <person name="Suttiyut T."/>
            <person name="Ogas R."/>
            <person name="Tomko P."/>
            <person name="Gavelis G."/>
            <person name="Widhalm J.R."/>
            <person name="Wisecaver J.H."/>
        </authorList>
    </citation>
    <scope>NUCLEOTIDE SEQUENCE</scope>
    <source>
        <strain evidence="1">ECLA1</strain>
    </source>
</reference>
<dbReference type="AlphaFoldDB" id="A0AAE1CZX8"/>
<evidence type="ECO:0000313" key="2">
    <source>
        <dbReference type="Proteomes" id="UP001283361"/>
    </source>
</evidence>
<keyword evidence="2" id="KW-1185">Reference proteome</keyword>
<name>A0AAE1CZX8_9GAST</name>
<dbReference type="EMBL" id="JAWDGP010006058">
    <property type="protein sequence ID" value="KAK3748032.1"/>
    <property type="molecule type" value="Genomic_DNA"/>
</dbReference>
<accession>A0AAE1CZX8</accession>
<gene>
    <name evidence="1" type="ORF">RRG08_029888</name>
</gene>
<evidence type="ECO:0000313" key="1">
    <source>
        <dbReference type="EMBL" id="KAK3748032.1"/>
    </source>
</evidence>
<organism evidence="1 2">
    <name type="scientific">Elysia crispata</name>
    <name type="common">lettuce slug</name>
    <dbReference type="NCBI Taxonomy" id="231223"/>
    <lineage>
        <taxon>Eukaryota</taxon>
        <taxon>Metazoa</taxon>
        <taxon>Spiralia</taxon>
        <taxon>Lophotrochozoa</taxon>
        <taxon>Mollusca</taxon>
        <taxon>Gastropoda</taxon>
        <taxon>Heterobranchia</taxon>
        <taxon>Euthyneura</taxon>
        <taxon>Panpulmonata</taxon>
        <taxon>Sacoglossa</taxon>
        <taxon>Placobranchoidea</taxon>
        <taxon>Plakobranchidae</taxon>
        <taxon>Elysia</taxon>
    </lineage>
</organism>